<proteinExistence type="predicted"/>
<evidence type="ECO:0000313" key="2">
    <source>
        <dbReference type="Proteomes" id="UP000249390"/>
    </source>
</evidence>
<accession>A0A328DAR1</accession>
<name>A0A328DAR1_9ASTE</name>
<protein>
    <submittedName>
        <fullName evidence="1">Uncharacterized protein</fullName>
    </submittedName>
</protein>
<sequence length="148" mass="15794">MHGLSGMLEVSGTMDRAKLIKKLGKKMAIAWMQSGDCSSNLFMDPAGFGYGGGGGRYQHGFFGAAGGWNDGRFLHFDGNTPQMNKNPFLIAQKGQGQERHYCSAGRNNGNNKVTYRCKVAQASARPPSPPTSSPPLKLGGGISNCCFM</sequence>
<dbReference type="Proteomes" id="UP000249390">
    <property type="component" value="Unassembled WGS sequence"/>
</dbReference>
<reference evidence="1 2" key="1">
    <citation type="submission" date="2018-06" db="EMBL/GenBank/DDBJ databases">
        <title>The Genome of Cuscuta australis (Dodder) Provides Insight into the Evolution of Plant Parasitism.</title>
        <authorList>
            <person name="Liu H."/>
        </authorList>
    </citation>
    <scope>NUCLEOTIDE SEQUENCE [LARGE SCALE GENOMIC DNA]</scope>
    <source>
        <strain evidence="2">cv. Yunnan</strain>
        <tissue evidence="1">Vines</tissue>
    </source>
</reference>
<comment type="caution">
    <text evidence="1">The sequence shown here is derived from an EMBL/GenBank/DDBJ whole genome shotgun (WGS) entry which is preliminary data.</text>
</comment>
<organism evidence="1 2">
    <name type="scientific">Cuscuta australis</name>
    <dbReference type="NCBI Taxonomy" id="267555"/>
    <lineage>
        <taxon>Eukaryota</taxon>
        <taxon>Viridiplantae</taxon>
        <taxon>Streptophyta</taxon>
        <taxon>Embryophyta</taxon>
        <taxon>Tracheophyta</taxon>
        <taxon>Spermatophyta</taxon>
        <taxon>Magnoliopsida</taxon>
        <taxon>eudicotyledons</taxon>
        <taxon>Gunneridae</taxon>
        <taxon>Pentapetalae</taxon>
        <taxon>asterids</taxon>
        <taxon>lamiids</taxon>
        <taxon>Solanales</taxon>
        <taxon>Convolvulaceae</taxon>
        <taxon>Cuscuteae</taxon>
        <taxon>Cuscuta</taxon>
        <taxon>Cuscuta subgen. Grammica</taxon>
        <taxon>Cuscuta sect. Cleistogrammica</taxon>
    </lineage>
</organism>
<evidence type="ECO:0000313" key="1">
    <source>
        <dbReference type="EMBL" id="RAL41033.1"/>
    </source>
</evidence>
<dbReference type="EMBL" id="NQVE01000192">
    <property type="protein sequence ID" value="RAL41033.1"/>
    <property type="molecule type" value="Genomic_DNA"/>
</dbReference>
<keyword evidence="2" id="KW-1185">Reference proteome</keyword>
<gene>
    <name evidence="1" type="ORF">DM860_008731</name>
</gene>
<dbReference type="AlphaFoldDB" id="A0A328DAR1"/>